<dbReference type="GO" id="GO:0044718">
    <property type="term" value="P:siderophore transmembrane transport"/>
    <property type="evidence" value="ECO:0007669"/>
    <property type="project" value="TreeGrafter"/>
</dbReference>
<dbReference type="PANTHER" id="PTHR30069">
    <property type="entry name" value="TONB-DEPENDENT OUTER MEMBRANE RECEPTOR"/>
    <property type="match status" value="1"/>
</dbReference>
<dbReference type="InterPro" id="IPR037066">
    <property type="entry name" value="Plug_dom_sf"/>
</dbReference>
<evidence type="ECO:0000256" key="6">
    <source>
        <dbReference type="ARBA" id="ARBA00023136"/>
    </source>
</evidence>
<name>A0A1H5RLW7_XYLRU</name>
<keyword evidence="7" id="KW-0998">Cell outer membrane</keyword>
<dbReference type="RefSeq" id="WP_103914882.1">
    <property type="nucleotide sequence ID" value="NZ_FNUV01000001.1"/>
</dbReference>
<dbReference type="InterPro" id="IPR039426">
    <property type="entry name" value="TonB-dep_rcpt-like"/>
</dbReference>
<dbReference type="Proteomes" id="UP000236735">
    <property type="component" value="Unassembled WGS sequence"/>
</dbReference>
<dbReference type="AlphaFoldDB" id="A0A1H5RLW7"/>
<sequence length="685" mass="77590">MFALNTLLATLLAIPVAESDTIRTERLDEVVVTSNPASLRIGQVQTGAEQLKLKELTASPQLFGNRDIMRSIQLLPGVKAESDASSGFQVRGGTAAQNLILLDLAPVYNVGHLGGLFSAFNDDALAAATLYKGMLPAQYGDASSAVLDVTSRTGHKQEYHGGLSIGLLAAKATIEGPIVKDKASFLITARRSYMDMFLKLTDNFRNNTLYFYDVNAKADWIINRRNQLFLNFFTGRDRTAINDMADIRWSNLSASLKWLHHFTDDSHAQSTLYYSGYGTDNGIDILDMNIWFSGHIRQTGFRQDFHLALGKNVIDAGLQSVLMNVKSAEWQQVTLHEKEQRRAWENAAWVNMTFPIGSKVNISAGLRLNAFSPLGGSLYYDIAPDGTIDWYYNYDKNEIVKTHLTLEPRLSMNLKTSELTSVKLGYARTSQNLHAIRNQSTSTPFDRYTMSSNIVKPEVADQVSAGFYMMTPSQMYDFSLETYYRHIDNVLDYRDGKSFGSEIEIERLVLPGQGKSYGFELSARKNSGRLTGWASYTLAWSKTQIDGVNNGKWYDASNDRRHDINIVALYRLNKRWSMSASWVFNSGQAFTAPSGKYQIEDNWIYYYTERNGYRAPDYHHLDVSAMWSKRYKHHTKEWAFSIYNLYNHYNPYLINFEDSENGARTRAVQYSLFGIVPSVSFNIKF</sequence>
<evidence type="ECO:0000256" key="5">
    <source>
        <dbReference type="ARBA" id="ARBA00022729"/>
    </source>
</evidence>
<dbReference type="SUPFAM" id="SSF56935">
    <property type="entry name" value="Porins"/>
    <property type="match status" value="1"/>
</dbReference>
<dbReference type="GO" id="GO:0015344">
    <property type="term" value="F:siderophore uptake transmembrane transporter activity"/>
    <property type="evidence" value="ECO:0007669"/>
    <property type="project" value="TreeGrafter"/>
</dbReference>
<evidence type="ECO:0000256" key="7">
    <source>
        <dbReference type="ARBA" id="ARBA00023237"/>
    </source>
</evidence>
<accession>A0A1H5RLW7</accession>
<keyword evidence="4" id="KW-0812">Transmembrane</keyword>
<comment type="subcellular location">
    <subcellularLocation>
        <location evidence="1">Cell outer membrane</location>
        <topology evidence="1">Multi-pass membrane protein</topology>
    </subcellularLocation>
</comment>
<dbReference type="Gene3D" id="2.40.170.20">
    <property type="entry name" value="TonB-dependent receptor, beta-barrel domain"/>
    <property type="match status" value="1"/>
</dbReference>
<dbReference type="PANTHER" id="PTHR30069:SF29">
    <property type="entry name" value="HEMOGLOBIN AND HEMOGLOBIN-HAPTOGLOBIN-BINDING PROTEIN 1-RELATED"/>
    <property type="match status" value="1"/>
</dbReference>
<reference evidence="8 9" key="1">
    <citation type="submission" date="2016-10" db="EMBL/GenBank/DDBJ databases">
        <authorList>
            <person name="de Groot N.N."/>
        </authorList>
    </citation>
    <scope>NUCLEOTIDE SEQUENCE [LARGE SCALE GENOMIC DNA]</scope>
    <source>
        <strain evidence="8 9">AR32</strain>
    </source>
</reference>
<keyword evidence="5" id="KW-0732">Signal</keyword>
<organism evidence="8 9">
    <name type="scientific">Xylanibacter ruminicola</name>
    <name type="common">Prevotella ruminicola</name>
    <dbReference type="NCBI Taxonomy" id="839"/>
    <lineage>
        <taxon>Bacteria</taxon>
        <taxon>Pseudomonadati</taxon>
        <taxon>Bacteroidota</taxon>
        <taxon>Bacteroidia</taxon>
        <taxon>Bacteroidales</taxon>
        <taxon>Prevotellaceae</taxon>
        <taxon>Xylanibacter</taxon>
    </lineage>
</organism>
<keyword evidence="2" id="KW-0813">Transport</keyword>
<evidence type="ECO:0000256" key="2">
    <source>
        <dbReference type="ARBA" id="ARBA00022448"/>
    </source>
</evidence>
<keyword evidence="8" id="KW-0675">Receptor</keyword>
<evidence type="ECO:0000256" key="3">
    <source>
        <dbReference type="ARBA" id="ARBA00022452"/>
    </source>
</evidence>
<protein>
    <submittedName>
        <fullName evidence="8">TonB-dependent Receptor Plug Domain</fullName>
    </submittedName>
</protein>
<dbReference type="GO" id="GO:0009279">
    <property type="term" value="C:cell outer membrane"/>
    <property type="evidence" value="ECO:0007669"/>
    <property type="project" value="UniProtKB-SubCell"/>
</dbReference>
<dbReference type="EMBL" id="FNUV01000001">
    <property type="protein sequence ID" value="SEF39240.1"/>
    <property type="molecule type" value="Genomic_DNA"/>
</dbReference>
<evidence type="ECO:0000313" key="9">
    <source>
        <dbReference type="Proteomes" id="UP000236735"/>
    </source>
</evidence>
<gene>
    <name evidence="8" type="ORF">SAMN05216354_0185</name>
</gene>
<dbReference type="InterPro" id="IPR036942">
    <property type="entry name" value="Beta-barrel_TonB_sf"/>
</dbReference>
<keyword evidence="3" id="KW-1134">Transmembrane beta strand</keyword>
<dbReference type="Gene3D" id="2.170.130.10">
    <property type="entry name" value="TonB-dependent receptor, plug domain"/>
    <property type="match status" value="1"/>
</dbReference>
<evidence type="ECO:0000256" key="4">
    <source>
        <dbReference type="ARBA" id="ARBA00022692"/>
    </source>
</evidence>
<evidence type="ECO:0000256" key="1">
    <source>
        <dbReference type="ARBA" id="ARBA00004571"/>
    </source>
</evidence>
<proteinExistence type="predicted"/>
<evidence type="ECO:0000313" key="8">
    <source>
        <dbReference type="EMBL" id="SEF39240.1"/>
    </source>
</evidence>
<keyword evidence="6" id="KW-0472">Membrane</keyword>